<keyword evidence="3" id="KW-1185">Reference proteome</keyword>
<accession>A0ABP5ABM9</accession>
<protein>
    <submittedName>
        <fullName evidence="2">SDR family oxidoreductase</fullName>
    </submittedName>
</protein>
<reference evidence="3" key="1">
    <citation type="journal article" date="2019" name="Int. J. Syst. Evol. Microbiol.">
        <title>The Global Catalogue of Microorganisms (GCM) 10K type strain sequencing project: providing services to taxonomists for standard genome sequencing and annotation.</title>
        <authorList>
            <consortium name="The Broad Institute Genomics Platform"/>
            <consortium name="The Broad Institute Genome Sequencing Center for Infectious Disease"/>
            <person name="Wu L."/>
            <person name="Ma J."/>
        </authorList>
    </citation>
    <scope>NUCLEOTIDE SEQUENCE [LARGE SCALE GENOMIC DNA]</scope>
    <source>
        <strain evidence="3">JCM 13316</strain>
    </source>
</reference>
<dbReference type="InterPro" id="IPR020904">
    <property type="entry name" value="Sc_DH/Rdtase_CS"/>
</dbReference>
<dbReference type="Proteomes" id="UP001500784">
    <property type="component" value="Unassembled WGS sequence"/>
</dbReference>
<dbReference type="InterPro" id="IPR036291">
    <property type="entry name" value="NAD(P)-bd_dom_sf"/>
</dbReference>
<dbReference type="EMBL" id="BAAALV010000002">
    <property type="protein sequence ID" value="GAA1909490.1"/>
    <property type="molecule type" value="Genomic_DNA"/>
</dbReference>
<dbReference type="Gene3D" id="3.40.50.720">
    <property type="entry name" value="NAD(P)-binding Rossmann-like Domain"/>
    <property type="match status" value="1"/>
</dbReference>
<comment type="caution">
    <text evidence="2">The sequence shown here is derived from an EMBL/GenBank/DDBJ whole genome shotgun (WGS) entry which is preliminary data.</text>
</comment>
<dbReference type="PANTHER" id="PTHR43943:SF2">
    <property type="entry name" value="DEHYDROGENASE_REDUCTASE 4"/>
    <property type="match status" value="1"/>
</dbReference>
<name>A0ABP5ABM9_9MICC</name>
<evidence type="ECO:0000256" key="1">
    <source>
        <dbReference type="ARBA" id="ARBA00006484"/>
    </source>
</evidence>
<dbReference type="CDD" id="cd05233">
    <property type="entry name" value="SDR_c"/>
    <property type="match status" value="1"/>
</dbReference>
<dbReference type="PRINTS" id="PR00080">
    <property type="entry name" value="SDRFAMILY"/>
</dbReference>
<evidence type="ECO:0000313" key="3">
    <source>
        <dbReference type="Proteomes" id="UP001500784"/>
    </source>
</evidence>
<dbReference type="PANTHER" id="PTHR43943">
    <property type="entry name" value="DEHYDROGENASE/REDUCTASE (SDR FAMILY) MEMBER 4"/>
    <property type="match status" value="1"/>
</dbReference>
<dbReference type="PROSITE" id="PS00061">
    <property type="entry name" value="ADH_SHORT"/>
    <property type="match status" value="1"/>
</dbReference>
<proteinExistence type="inferred from homology"/>
<dbReference type="InterPro" id="IPR002347">
    <property type="entry name" value="SDR_fam"/>
</dbReference>
<organism evidence="2 3">
    <name type="scientific">Arthrobacter gandavensis</name>
    <dbReference type="NCBI Taxonomy" id="169960"/>
    <lineage>
        <taxon>Bacteria</taxon>
        <taxon>Bacillati</taxon>
        <taxon>Actinomycetota</taxon>
        <taxon>Actinomycetes</taxon>
        <taxon>Micrococcales</taxon>
        <taxon>Micrococcaceae</taxon>
        <taxon>Arthrobacter</taxon>
    </lineage>
</organism>
<dbReference type="NCBIfam" id="NF005559">
    <property type="entry name" value="PRK07231.1"/>
    <property type="match status" value="1"/>
</dbReference>
<dbReference type="Pfam" id="PF13561">
    <property type="entry name" value="adh_short_C2"/>
    <property type="match status" value="1"/>
</dbReference>
<comment type="similarity">
    <text evidence="1">Belongs to the short-chain dehydrogenases/reductases (SDR) family.</text>
</comment>
<dbReference type="RefSeq" id="WP_338079119.1">
    <property type="nucleotide sequence ID" value="NZ_BAAALV010000002.1"/>
</dbReference>
<dbReference type="PRINTS" id="PR00081">
    <property type="entry name" value="GDHRDH"/>
</dbReference>
<sequence>MAIDRGLQGKLQGKTAIVTGASRGIGLAIARDLVSHGVRVCMTARKADVLKEAADSFPDGTVIAVAGASDDPDHRSTVLDTVAREFGGLDILVNNAGINPVFGPLVEMDLEAARKIFEVNVLGTLAWVQDTVAHTGLGFRERGGSVVNLSSVSGDTPSPGIGLYGISKAAVSHLTRSLAVELGPEIRVNAVSPAVVKTRFSRALYEGKEEAVTSAYPLGRLGTPEDVANAVTYLVSPDASWVTGQVLTLDGGLLAAGGTA</sequence>
<dbReference type="SUPFAM" id="SSF51735">
    <property type="entry name" value="NAD(P)-binding Rossmann-fold domains"/>
    <property type="match status" value="1"/>
</dbReference>
<gene>
    <name evidence="2" type="ORF">GCM10009688_12570</name>
</gene>
<evidence type="ECO:0000313" key="2">
    <source>
        <dbReference type="EMBL" id="GAA1909490.1"/>
    </source>
</evidence>